<dbReference type="GO" id="GO:0061710">
    <property type="term" value="F:L-threonylcarbamoyladenylate synthase"/>
    <property type="evidence" value="ECO:0007669"/>
    <property type="project" value="UniProtKB-EC"/>
</dbReference>
<dbReference type="GO" id="GO:0005524">
    <property type="term" value="F:ATP binding"/>
    <property type="evidence" value="ECO:0007669"/>
    <property type="project" value="UniProtKB-KW"/>
</dbReference>
<keyword evidence="7" id="KW-0548">Nucleotidyltransferase</keyword>
<accession>A0A382E7C1</accession>
<dbReference type="GO" id="GO:0000049">
    <property type="term" value="F:tRNA binding"/>
    <property type="evidence" value="ECO:0007669"/>
    <property type="project" value="TreeGrafter"/>
</dbReference>
<evidence type="ECO:0000256" key="4">
    <source>
        <dbReference type="ARBA" id="ARBA00022490"/>
    </source>
</evidence>
<reference evidence="12" key="1">
    <citation type="submission" date="2018-05" db="EMBL/GenBank/DDBJ databases">
        <authorList>
            <person name="Lanie J.A."/>
            <person name="Ng W.-L."/>
            <person name="Kazmierczak K.M."/>
            <person name="Andrzejewski T.M."/>
            <person name="Davidsen T.M."/>
            <person name="Wayne K.J."/>
            <person name="Tettelin H."/>
            <person name="Glass J.I."/>
            <person name="Rusch D."/>
            <person name="Podicherti R."/>
            <person name="Tsui H.-C.T."/>
            <person name="Winkler M.E."/>
        </authorList>
    </citation>
    <scope>NUCLEOTIDE SEQUENCE</scope>
</reference>
<sequence>MELKKIHEILVDGGVIAYPTESVFGLGCDPSNEQAITKILEIKKRTLEMGFVLLTPNIEIVSGWVNISNKQLKIFSSPSKRPTTYIVPASVAAPKWLAVKNTLAIRLSNDPFIKNICGLLGLPIVSTSANLHGENPCKSAEEVQKIMGSQLDYIVFKQTGPFNNPSTIVDLSSGKTIRP</sequence>
<protein>
    <recommendedName>
        <fullName evidence="3">L-threonylcarbamoyladenylate synthase</fullName>
        <ecNumber evidence="3">2.7.7.87</ecNumber>
    </recommendedName>
</protein>
<dbReference type="InterPro" id="IPR050156">
    <property type="entry name" value="TC-AMP_synthase_SUA5"/>
</dbReference>
<evidence type="ECO:0000259" key="11">
    <source>
        <dbReference type="PROSITE" id="PS51163"/>
    </source>
</evidence>
<organism evidence="12">
    <name type="scientific">marine metagenome</name>
    <dbReference type="NCBI Taxonomy" id="408172"/>
    <lineage>
        <taxon>unclassified sequences</taxon>
        <taxon>metagenomes</taxon>
        <taxon>ecological metagenomes</taxon>
    </lineage>
</organism>
<dbReference type="InterPro" id="IPR006070">
    <property type="entry name" value="Sua5-like_dom"/>
</dbReference>
<dbReference type="EC" id="2.7.7.87" evidence="3"/>
<dbReference type="PROSITE" id="PS51163">
    <property type="entry name" value="YRDC"/>
    <property type="match status" value="1"/>
</dbReference>
<name>A0A382E7C1_9ZZZZ</name>
<evidence type="ECO:0000256" key="6">
    <source>
        <dbReference type="ARBA" id="ARBA00022694"/>
    </source>
</evidence>
<dbReference type="PANTHER" id="PTHR17490">
    <property type="entry name" value="SUA5"/>
    <property type="match status" value="1"/>
</dbReference>
<evidence type="ECO:0000256" key="1">
    <source>
        <dbReference type="ARBA" id="ARBA00004496"/>
    </source>
</evidence>
<dbReference type="GO" id="GO:0006450">
    <property type="term" value="P:regulation of translational fidelity"/>
    <property type="evidence" value="ECO:0007669"/>
    <property type="project" value="TreeGrafter"/>
</dbReference>
<evidence type="ECO:0000256" key="3">
    <source>
        <dbReference type="ARBA" id="ARBA00012584"/>
    </source>
</evidence>
<gene>
    <name evidence="12" type="ORF">METZ01_LOCUS199189</name>
</gene>
<proteinExistence type="inferred from homology"/>
<keyword evidence="5" id="KW-0808">Transferase</keyword>
<feature type="domain" description="YrdC-like" evidence="11">
    <location>
        <begin position="1"/>
        <end position="179"/>
    </location>
</feature>
<evidence type="ECO:0000313" key="12">
    <source>
        <dbReference type="EMBL" id="SVB46335.1"/>
    </source>
</evidence>
<dbReference type="HAMAP" id="MF_01852">
    <property type="entry name" value="TsaC"/>
    <property type="match status" value="1"/>
</dbReference>
<comment type="similarity">
    <text evidence="2">Belongs to the SUA5 family.</text>
</comment>
<evidence type="ECO:0000256" key="8">
    <source>
        <dbReference type="ARBA" id="ARBA00022741"/>
    </source>
</evidence>
<dbReference type="GO" id="GO:0005737">
    <property type="term" value="C:cytoplasm"/>
    <property type="evidence" value="ECO:0007669"/>
    <property type="project" value="UniProtKB-SubCell"/>
</dbReference>
<dbReference type="Pfam" id="PF01300">
    <property type="entry name" value="Sua5_yciO_yrdC"/>
    <property type="match status" value="1"/>
</dbReference>
<evidence type="ECO:0000256" key="2">
    <source>
        <dbReference type="ARBA" id="ARBA00007663"/>
    </source>
</evidence>
<dbReference type="PANTHER" id="PTHR17490:SF18">
    <property type="entry name" value="THREONYLCARBAMOYL-AMP SYNTHASE"/>
    <property type="match status" value="1"/>
</dbReference>
<comment type="catalytic activity">
    <reaction evidence="10">
        <text>L-threonine + hydrogencarbonate + ATP = L-threonylcarbamoyladenylate + diphosphate + H2O</text>
        <dbReference type="Rhea" id="RHEA:36407"/>
        <dbReference type="ChEBI" id="CHEBI:15377"/>
        <dbReference type="ChEBI" id="CHEBI:17544"/>
        <dbReference type="ChEBI" id="CHEBI:30616"/>
        <dbReference type="ChEBI" id="CHEBI:33019"/>
        <dbReference type="ChEBI" id="CHEBI:57926"/>
        <dbReference type="ChEBI" id="CHEBI:73682"/>
        <dbReference type="EC" id="2.7.7.87"/>
    </reaction>
</comment>
<evidence type="ECO:0000256" key="5">
    <source>
        <dbReference type="ARBA" id="ARBA00022679"/>
    </source>
</evidence>
<evidence type="ECO:0000256" key="7">
    <source>
        <dbReference type="ARBA" id="ARBA00022695"/>
    </source>
</evidence>
<dbReference type="GO" id="GO:0002949">
    <property type="term" value="P:tRNA threonylcarbamoyladenosine modification"/>
    <property type="evidence" value="ECO:0007669"/>
    <property type="project" value="InterPro"/>
</dbReference>
<dbReference type="InterPro" id="IPR023535">
    <property type="entry name" value="TC-AMP_synthase"/>
</dbReference>
<dbReference type="SUPFAM" id="SSF55821">
    <property type="entry name" value="YrdC/RibB"/>
    <property type="match status" value="1"/>
</dbReference>
<dbReference type="InterPro" id="IPR017945">
    <property type="entry name" value="DHBP_synth_RibB-like_a/b_dom"/>
</dbReference>
<dbReference type="EMBL" id="UINC01042976">
    <property type="protein sequence ID" value="SVB46335.1"/>
    <property type="molecule type" value="Genomic_DNA"/>
</dbReference>
<keyword evidence="8" id="KW-0547">Nucleotide-binding</keyword>
<dbReference type="GO" id="GO:0003725">
    <property type="term" value="F:double-stranded RNA binding"/>
    <property type="evidence" value="ECO:0007669"/>
    <property type="project" value="InterPro"/>
</dbReference>
<dbReference type="Gene3D" id="3.90.870.10">
    <property type="entry name" value="DHBP synthase"/>
    <property type="match status" value="1"/>
</dbReference>
<dbReference type="AlphaFoldDB" id="A0A382E7C1"/>
<keyword evidence="4" id="KW-0963">Cytoplasm</keyword>
<evidence type="ECO:0000256" key="10">
    <source>
        <dbReference type="ARBA" id="ARBA00048366"/>
    </source>
</evidence>
<comment type="subcellular location">
    <subcellularLocation>
        <location evidence="1">Cytoplasm</location>
    </subcellularLocation>
</comment>
<evidence type="ECO:0000256" key="9">
    <source>
        <dbReference type="ARBA" id="ARBA00022840"/>
    </source>
</evidence>
<keyword evidence="6" id="KW-0819">tRNA processing</keyword>
<keyword evidence="9" id="KW-0067">ATP-binding</keyword>